<dbReference type="Pfam" id="PF09335">
    <property type="entry name" value="VTT_dom"/>
    <property type="match status" value="1"/>
</dbReference>
<feature type="transmembrane region" description="Helical" evidence="6">
    <location>
        <begin position="12"/>
        <end position="33"/>
    </location>
</feature>
<feature type="transmembrane region" description="Helical" evidence="6">
    <location>
        <begin position="190"/>
        <end position="210"/>
    </location>
</feature>
<keyword evidence="5 6" id="KW-0472">Membrane</keyword>
<reference evidence="8 9" key="1">
    <citation type="journal article" date="2015" name="Nature">
        <title>rRNA introns, odd ribosomes, and small enigmatic genomes across a large radiation of phyla.</title>
        <authorList>
            <person name="Brown C.T."/>
            <person name="Hug L.A."/>
            <person name="Thomas B.C."/>
            <person name="Sharon I."/>
            <person name="Castelle C.J."/>
            <person name="Singh A."/>
            <person name="Wilkins M.J."/>
            <person name="Williams K.H."/>
            <person name="Banfield J.F."/>
        </authorList>
    </citation>
    <scope>NUCLEOTIDE SEQUENCE [LARGE SCALE GENOMIC DNA]</scope>
</reference>
<evidence type="ECO:0000313" key="9">
    <source>
        <dbReference type="Proteomes" id="UP000034764"/>
    </source>
</evidence>
<dbReference type="EMBL" id="LBXD01000037">
    <property type="protein sequence ID" value="KKR22579.1"/>
    <property type="molecule type" value="Genomic_DNA"/>
</dbReference>
<accession>A0A0G0P2S7</accession>
<evidence type="ECO:0000256" key="1">
    <source>
        <dbReference type="ARBA" id="ARBA00004651"/>
    </source>
</evidence>
<keyword evidence="2 6" id="KW-1003">Cell membrane</keyword>
<feature type="transmembrane region" description="Helical" evidence="6">
    <location>
        <begin position="84"/>
        <end position="106"/>
    </location>
</feature>
<dbReference type="InterPro" id="IPR032816">
    <property type="entry name" value="VTT_dom"/>
</dbReference>
<dbReference type="PATRIC" id="fig|1619031.3.peg.549"/>
<comment type="caution">
    <text evidence="8">The sequence shown here is derived from an EMBL/GenBank/DDBJ whole genome shotgun (WGS) entry which is preliminary data.</text>
</comment>
<name>A0A0G0P2S7_9BACT</name>
<comment type="subcellular location">
    <subcellularLocation>
        <location evidence="1 6">Cell membrane</location>
        <topology evidence="1 6">Multi-pass membrane protein</topology>
    </subcellularLocation>
</comment>
<evidence type="ECO:0000256" key="4">
    <source>
        <dbReference type="ARBA" id="ARBA00022989"/>
    </source>
</evidence>
<evidence type="ECO:0000256" key="2">
    <source>
        <dbReference type="ARBA" id="ARBA00022475"/>
    </source>
</evidence>
<evidence type="ECO:0000259" key="7">
    <source>
        <dbReference type="Pfam" id="PF09335"/>
    </source>
</evidence>
<dbReference type="AlphaFoldDB" id="A0A0G0P2S7"/>
<dbReference type="InterPro" id="IPR015414">
    <property type="entry name" value="TMEM64"/>
</dbReference>
<comment type="similarity">
    <text evidence="6">Belongs to the TVP38/TMEM64 family.</text>
</comment>
<feature type="non-terminal residue" evidence="8">
    <location>
        <position position="1"/>
    </location>
</feature>
<feature type="domain" description="VTT" evidence="7">
    <location>
        <begin position="68"/>
        <end position="169"/>
    </location>
</feature>
<gene>
    <name evidence="8" type="ORF">UT53_C0037G0006</name>
</gene>
<dbReference type="PANTHER" id="PTHR12677:SF59">
    <property type="entry name" value="GOLGI APPARATUS MEMBRANE PROTEIN TVP38-RELATED"/>
    <property type="match status" value="1"/>
</dbReference>
<keyword evidence="4 6" id="KW-1133">Transmembrane helix</keyword>
<dbReference type="GO" id="GO:0005886">
    <property type="term" value="C:plasma membrane"/>
    <property type="evidence" value="ECO:0007669"/>
    <property type="project" value="UniProtKB-SubCell"/>
</dbReference>
<dbReference type="PANTHER" id="PTHR12677">
    <property type="entry name" value="GOLGI APPARATUS MEMBRANE PROTEIN TVP38-RELATED"/>
    <property type="match status" value="1"/>
</dbReference>
<feature type="transmembrane region" description="Helical" evidence="6">
    <location>
        <begin position="164"/>
        <end position="184"/>
    </location>
</feature>
<proteinExistence type="inferred from homology"/>
<feature type="transmembrane region" description="Helical" evidence="6">
    <location>
        <begin position="45"/>
        <end position="64"/>
    </location>
</feature>
<protein>
    <recommendedName>
        <fullName evidence="6">TVP38/TMEM64 family membrane protein</fullName>
    </recommendedName>
</protein>
<organism evidence="8 9">
    <name type="scientific">Candidatus Yanofskybacteria bacterium GW2011_GWD2_39_48</name>
    <dbReference type="NCBI Taxonomy" id="1619031"/>
    <lineage>
        <taxon>Bacteria</taxon>
        <taxon>Candidatus Yanofskyibacteriota</taxon>
    </lineage>
</organism>
<evidence type="ECO:0000256" key="6">
    <source>
        <dbReference type="RuleBase" id="RU366058"/>
    </source>
</evidence>
<evidence type="ECO:0000256" key="5">
    <source>
        <dbReference type="ARBA" id="ARBA00023136"/>
    </source>
</evidence>
<evidence type="ECO:0000256" key="3">
    <source>
        <dbReference type="ARBA" id="ARBA00022692"/>
    </source>
</evidence>
<sequence length="223" mass="25230">VRIITVNKNNKIWQTLVAILFFIVVISSAWFLMGAKDIVGVVSKFGYWAPLLLIILKVSTIIISPLGGTPIYFAVPALFGFWPGFIYLVIADAVGYSAVFWISRVYGRKIMNRMLSDEQILWADKMLRYMGSWKGLTIVRVVFAPLADTISYAAGLTKISFKEYFLATFPLLVLHVVITNNITTQFVKNQIAYVIVVSIVMSLSVVFIIFRKQIKKLLIHLEL</sequence>
<evidence type="ECO:0000313" key="8">
    <source>
        <dbReference type="EMBL" id="KKR22579.1"/>
    </source>
</evidence>
<dbReference type="Proteomes" id="UP000034764">
    <property type="component" value="Unassembled WGS sequence"/>
</dbReference>
<keyword evidence="3 6" id="KW-0812">Transmembrane</keyword>